<feature type="domain" description="Anamorsin N-terminal" evidence="2">
    <location>
        <begin position="9"/>
        <end position="165"/>
    </location>
</feature>
<name>A0AAV2BWL2_9ARAC</name>
<protein>
    <recommendedName>
        <fullName evidence="2">Anamorsin N-terminal domain-containing protein</fullName>
    </recommendedName>
</protein>
<evidence type="ECO:0000313" key="3">
    <source>
        <dbReference type="EMBL" id="CAL1300150.1"/>
    </source>
</evidence>
<feature type="coiled-coil region" evidence="1">
    <location>
        <begin position="180"/>
        <end position="245"/>
    </location>
</feature>
<gene>
    <name evidence="3" type="ORF">LARSCL_LOCUS21777</name>
</gene>
<evidence type="ECO:0000259" key="2">
    <source>
        <dbReference type="Pfam" id="PF20922"/>
    </source>
</evidence>
<evidence type="ECO:0000313" key="4">
    <source>
        <dbReference type="Proteomes" id="UP001497382"/>
    </source>
</evidence>
<dbReference type="EMBL" id="CAXIEN010000536">
    <property type="protein sequence ID" value="CAL1300150.1"/>
    <property type="molecule type" value="Genomic_DNA"/>
</dbReference>
<proteinExistence type="predicted"/>
<comment type="caution">
    <text evidence="3">The sequence shown here is derived from an EMBL/GenBank/DDBJ whole genome shotgun (WGS) entry which is preliminary data.</text>
</comment>
<dbReference type="Pfam" id="PF20922">
    <property type="entry name" value="Anamorsin_N"/>
    <property type="match status" value="1"/>
</dbReference>
<dbReference type="Gene3D" id="3.40.50.150">
    <property type="entry name" value="Vaccinia Virus protein VP39"/>
    <property type="match status" value="1"/>
</dbReference>
<dbReference type="AlphaFoldDB" id="A0AAV2BWL2"/>
<organism evidence="3 4">
    <name type="scientific">Larinioides sclopetarius</name>
    <dbReference type="NCBI Taxonomy" id="280406"/>
    <lineage>
        <taxon>Eukaryota</taxon>
        <taxon>Metazoa</taxon>
        <taxon>Ecdysozoa</taxon>
        <taxon>Arthropoda</taxon>
        <taxon>Chelicerata</taxon>
        <taxon>Arachnida</taxon>
        <taxon>Araneae</taxon>
        <taxon>Araneomorphae</taxon>
        <taxon>Entelegynae</taxon>
        <taxon>Araneoidea</taxon>
        <taxon>Araneidae</taxon>
        <taxon>Larinioides</taxon>
    </lineage>
</organism>
<accession>A0AAV2BWL2</accession>
<dbReference type="InterPro" id="IPR029063">
    <property type="entry name" value="SAM-dependent_MTases_sf"/>
</dbReference>
<reference evidence="3 4" key="1">
    <citation type="submission" date="2024-04" db="EMBL/GenBank/DDBJ databases">
        <authorList>
            <person name="Rising A."/>
            <person name="Reimegard J."/>
            <person name="Sonavane S."/>
            <person name="Akerstrom W."/>
            <person name="Nylinder S."/>
            <person name="Hedman E."/>
            <person name="Kallberg Y."/>
        </authorList>
    </citation>
    <scope>NUCLEOTIDE SEQUENCE [LARGE SCALE GENOMIC DNA]</scope>
</reference>
<evidence type="ECO:0000256" key="1">
    <source>
        <dbReference type="SAM" id="Coils"/>
    </source>
</evidence>
<dbReference type="Proteomes" id="UP001497382">
    <property type="component" value="Unassembled WGS sequence"/>
</dbReference>
<dbReference type="InterPro" id="IPR049011">
    <property type="entry name" value="Anamorsin_N_metazoan"/>
</dbReference>
<keyword evidence="4" id="KW-1185">Reference proteome</keyword>
<sequence length="371" mass="42391">MNSCEQNPKKILLLWGPHVRQEHLIETVENLKKSEGDKTIVVVENFEQFVVAGHASSSFDTVLTSTLTSHPVEVFGEIARVLKLGRTAVIRESVTIEDNVPNLRTPPKLKSSLILSGFVNVGMPRALPKTKSNVEDYKKYFAIDEKSILFVEIEASKPNFEVGASIPLSSIKKWNEKMILLTEDERLLQLIENIRKAENEFFRLQTRSLKPPMNNEKTKEELDQLSNKKEKVRNAMNQYKKFLKETGRLPKASDSLSNLKNFSEFAKSVRESDSIEERRQKTRREVGIQRLYNQLRAADLNRGLFVDQTFDLTSLDKTLPSVSHCKRAPGMKRRTLKLQDMVMNNVKERRLIRLATAGLCSMDTTSPEQNS</sequence>
<keyword evidence="1" id="KW-0175">Coiled coil</keyword>